<organism evidence="2 3">
    <name type="scientific">Dryococelus australis</name>
    <dbReference type="NCBI Taxonomy" id="614101"/>
    <lineage>
        <taxon>Eukaryota</taxon>
        <taxon>Metazoa</taxon>
        <taxon>Ecdysozoa</taxon>
        <taxon>Arthropoda</taxon>
        <taxon>Hexapoda</taxon>
        <taxon>Insecta</taxon>
        <taxon>Pterygota</taxon>
        <taxon>Neoptera</taxon>
        <taxon>Polyneoptera</taxon>
        <taxon>Phasmatodea</taxon>
        <taxon>Verophasmatodea</taxon>
        <taxon>Anareolatae</taxon>
        <taxon>Phasmatidae</taxon>
        <taxon>Eurycanthinae</taxon>
        <taxon>Dryococelus</taxon>
    </lineage>
</organism>
<feature type="region of interest" description="Disordered" evidence="1">
    <location>
        <begin position="94"/>
        <end position="177"/>
    </location>
</feature>
<comment type="caution">
    <text evidence="2">The sequence shown here is derived from an EMBL/GenBank/DDBJ whole genome shotgun (WGS) entry which is preliminary data.</text>
</comment>
<evidence type="ECO:0000313" key="2">
    <source>
        <dbReference type="EMBL" id="KAJ8873401.1"/>
    </source>
</evidence>
<evidence type="ECO:0000313" key="3">
    <source>
        <dbReference type="Proteomes" id="UP001159363"/>
    </source>
</evidence>
<evidence type="ECO:0000256" key="1">
    <source>
        <dbReference type="SAM" id="MobiDB-lite"/>
    </source>
</evidence>
<sequence>MLFMDEKISKLKIGLKDIPGMVNSAFTRVSRIELSQPAFTCTGIYQMNRNIVSDLDFQASFSAHLHLSAETPSPFTPACTSARISNLNQISTLNSAESREENPSSPAQLNRNANFTARRRRGTQTEILTSTPYKAQLEETRSDLESGDKKKSSTKEQKGKKEDNPVGKSVSTIKKKY</sequence>
<reference evidence="2 3" key="1">
    <citation type="submission" date="2023-02" db="EMBL/GenBank/DDBJ databases">
        <title>LHISI_Scaffold_Assembly.</title>
        <authorList>
            <person name="Stuart O.P."/>
            <person name="Cleave R."/>
            <person name="Magrath M.J.L."/>
            <person name="Mikheyev A.S."/>
        </authorList>
    </citation>
    <scope>NUCLEOTIDE SEQUENCE [LARGE SCALE GENOMIC DNA]</scope>
    <source>
        <strain evidence="2">Daus_M_001</strain>
        <tissue evidence="2">Leg muscle</tissue>
    </source>
</reference>
<name>A0ABQ9GMZ4_9NEOP</name>
<proteinExistence type="predicted"/>
<dbReference type="Proteomes" id="UP001159363">
    <property type="component" value="Chromosome 9"/>
</dbReference>
<dbReference type="EMBL" id="JARBHB010000010">
    <property type="protein sequence ID" value="KAJ8873401.1"/>
    <property type="molecule type" value="Genomic_DNA"/>
</dbReference>
<keyword evidence="3" id="KW-1185">Reference proteome</keyword>
<gene>
    <name evidence="2" type="ORF">PR048_024217</name>
</gene>
<accession>A0ABQ9GMZ4</accession>
<protein>
    <submittedName>
        <fullName evidence="2">Uncharacterized protein</fullName>
    </submittedName>
</protein>
<feature type="compositionally biased region" description="Basic and acidic residues" evidence="1">
    <location>
        <begin position="136"/>
        <end position="165"/>
    </location>
</feature>
<feature type="compositionally biased region" description="Polar residues" evidence="1">
    <location>
        <begin position="124"/>
        <end position="133"/>
    </location>
</feature>